<comment type="caution">
    <text evidence="2">The sequence shown here is derived from an EMBL/GenBank/DDBJ whole genome shotgun (WGS) entry which is preliminary data.</text>
</comment>
<dbReference type="PANTHER" id="PTHR37722">
    <property type="entry name" value="OS01G0167700 PROTEIN"/>
    <property type="match status" value="1"/>
</dbReference>
<evidence type="ECO:0000313" key="2">
    <source>
        <dbReference type="EMBL" id="KAF3454797.1"/>
    </source>
</evidence>
<dbReference type="PANTHER" id="PTHR37722:SF2">
    <property type="entry name" value="OS01G0167700 PROTEIN"/>
    <property type="match status" value="1"/>
</dbReference>
<dbReference type="OrthoDB" id="994901at2759"/>
<gene>
    <name evidence="2" type="ORF">FNV43_RR05245</name>
</gene>
<proteinExistence type="predicted"/>
<protein>
    <submittedName>
        <fullName evidence="2">Uncharacterized protein</fullName>
    </submittedName>
</protein>
<dbReference type="Proteomes" id="UP000796880">
    <property type="component" value="Unassembled WGS sequence"/>
</dbReference>
<organism evidence="2 3">
    <name type="scientific">Rhamnella rubrinervis</name>
    <dbReference type="NCBI Taxonomy" id="2594499"/>
    <lineage>
        <taxon>Eukaryota</taxon>
        <taxon>Viridiplantae</taxon>
        <taxon>Streptophyta</taxon>
        <taxon>Embryophyta</taxon>
        <taxon>Tracheophyta</taxon>
        <taxon>Spermatophyta</taxon>
        <taxon>Magnoliopsida</taxon>
        <taxon>eudicotyledons</taxon>
        <taxon>Gunneridae</taxon>
        <taxon>Pentapetalae</taxon>
        <taxon>rosids</taxon>
        <taxon>fabids</taxon>
        <taxon>Rosales</taxon>
        <taxon>Rhamnaceae</taxon>
        <taxon>rhamnoid group</taxon>
        <taxon>Rhamneae</taxon>
        <taxon>Rhamnella</taxon>
    </lineage>
</organism>
<reference evidence="2" key="1">
    <citation type="submission" date="2020-03" db="EMBL/GenBank/DDBJ databases">
        <title>A high-quality chromosome-level genome assembly of a woody plant with both climbing and erect habits, Rhamnella rubrinervis.</title>
        <authorList>
            <person name="Lu Z."/>
            <person name="Yang Y."/>
            <person name="Zhu X."/>
            <person name="Sun Y."/>
        </authorList>
    </citation>
    <scope>NUCLEOTIDE SEQUENCE</scope>
    <source>
        <strain evidence="2">BYM</strain>
        <tissue evidence="2">Leaf</tissue>
    </source>
</reference>
<accession>A0A8K0HL91</accession>
<dbReference type="AlphaFoldDB" id="A0A8K0HL91"/>
<name>A0A8K0HL91_9ROSA</name>
<feature type="region of interest" description="Disordered" evidence="1">
    <location>
        <begin position="1"/>
        <end position="35"/>
    </location>
</feature>
<evidence type="ECO:0000313" key="3">
    <source>
        <dbReference type="Proteomes" id="UP000796880"/>
    </source>
</evidence>
<sequence length="779" mass="87055">MQKRQKQYFEQRRRQQQGQQQTAGLESCDDGIDISEQHQKETRSLDVLSLLHLSTIAQECKSARLCGETKDVDGNASLVEFDITVDPPEILSSTVAAANCVEVKEARIPSSLQMDTKSPKKVSFSAPDNLKNAFDGVDSISDQWNTASEQQFSLFDLLDDDGLNGNKEESPVHEPHVAFSVKGLGKVGMETPVHSPQQPNRTFSYGCSPTLKDKDARQLKSSKNLNSFLDDLECDVDAMMQDINLPFSSSSLEFSVGIMDPLSSPKEKSFTVRDSRNLDGCSSKVNNYFGHRKIFDEDESNSEGKWNGPSASYPKHHTPEFDHDFLNSNWARHQTVGGDFDFRHVTSQPDKFCFGKEDATDNFSLLSEESCSSSAGVFIICKDLAVSIFILIRLTKLIFPQIKPVRGKATDNSRQHSTSIQSRRKHENSFCGLGETKGGKKIFDKETQYKGRDDISRGNFVCGSEKCPSMLNPSYSKPSHHSNTFFQENLGPKNIWSFEEGCSTDNIFPGSSSFNQHSGRKHPSFGSKSFNEDPYSKLLAQKIHFGAKSSIDGFEHCEPIGCSPSGSNVSKTFALHESSILSKPDFPLDSELRGIPSDSSLAAGSHCESQSLNLSAQESVSEDVKHKEKLQPAKHEKFNQGKNICIGSEGLLKKDKLETDASSSKKIDCERREASLANPLLEDFIDTTLLHENAEETSPYVEIPHRFQSINDEKEDHHDAKSPPRYQKNHKVAEYIDPEGKMVIEQQSECVNSSCQVVMLQSYVFQLLCVQKFYEWFKL</sequence>
<keyword evidence="3" id="KW-1185">Reference proteome</keyword>
<dbReference type="EMBL" id="VOIH02000002">
    <property type="protein sequence ID" value="KAF3454797.1"/>
    <property type="molecule type" value="Genomic_DNA"/>
</dbReference>
<evidence type="ECO:0000256" key="1">
    <source>
        <dbReference type="SAM" id="MobiDB-lite"/>
    </source>
</evidence>